<feature type="transmembrane region" description="Helical" evidence="1">
    <location>
        <begin position="173"/>
        <end position="190"/>
    </location>
</feature>
<dbReference type="Proteomes" id="UP000230363">
    <property type="component" value="Unassembled WGS sequence"/>
</dbReference>
<dbReference type="AlphaFoldDB" id="A0A2M7Q8B6"/>
<reference evidence="3" key="1">
    <citation type="submission" date="2017-09" db="EMBL/GenBank/DDBJ databases">
        <title>Depth-based differentiation of microbial function through sediment-hosted aquifers and enrichment of novel symbionts in the deep terrestrial subsurface.</title>
        <authorList>
            <person name="Probst A.J."/>
            <person name="Ladd B."/>
            <person name="Jarett J.K."/>
            <person name="Geller-Mcgrath D.E."/>
            <person name="Sieber C.M.K."/>
            <person name="Emerson J.B."/>
            <person name="Anantharaman K."/>
            <person name="Thomas B.C."/>
            <person name="Malmstrom R."/>
            <person name="Stieglmeier M."/>
            <person name="Klingl A."/>
            <person name="Woyke T."/>
            <person name="Ryan C.M."/>
            <person name="Banfield J.F."/>
        </authorList>
    </citation>
    <scope>NUCLEOTIDE SEQUENCE [LARGE SCALE GENOMIC DNA]</scope>
</reference>
<feature type="transmembrane region" description="Helical" evidence="1">
    <location>
        <begin position="12"/>
        <end position="33"/>
    </location>
</feature>
<evidence type="ECO:0000313" key="2">
    <source>
        <dbReference type="EMBL" id="PIY59305.1"/>
    </source>
</evidence>
<comment type="caution">
    <text evidence="2">The sequence shown here is derived from an EMBL/GenBank/DDBJ whole genome shotgun (WGS) entry which is preliminary data.</text>
</comment>
<keyword evidence="1" id="KW-0472">Membrane</keyword>
<proteinExistence type="predicted"/>
<feature type="non-terminal residue" evidence="2">
    <location>
        <position position="408"/>
    </location>
</feature>
<feature type="transmembrane region" description="Helical" evidence="1">
    <location>
        <begin position="342"/>
        <end position="361"/>
    </location>
</feature>
<evidence type="ECO:0000313" key="3">
    <source>
        <dbReference type="Proteomes" id="UP000230363"/>
    </source>
</evidence>
<protein>
    <submittedName>
        <fullName evidence="2">Uncharacterized protein</fullName>
    </submittedName>
</protein>
<feature type="transmembrane region" description="Helical" evidence="1">
    <location>
        <begin position="220"/>
        <end position="240"/>
    </location>
</feature>
<accession>A0A2M7Q8B6</accession>
<feature type="transmembrane region" description="Helical" evidence="1">
    <location>
        <begin position="126"/>
        <end position="142"/>
    </location>
</feature>
<sequence length="408" mass="48014">MVKKIADFIKSKYFFIFGSVFVLAILINNVFYYPVNAGYDAALHLRYADIISRDFRLPEMSETREGYNPPLFYLASGLIIKGFSQITGQDFFTAAKIWQYAGIILIFLSLFFWYKIIKTIYPKDNLPPRIFLLFFFLLPVFHKTVVMYNLEVWFLFLSSVTLWFFITRFLTKPNLINIIILSMLLSAVMLTRMNGIVLVLTAFVGIIGMLYQKKIKFKKFILFIGLLFLIIFISTAWFYIGRKDKDIYGVGEGEKLTMPFFQRQPLSFYIDVPFKLMMTYPIRQSVYINKLIPIYYDEMWGDYWNYFPQRRFGITIQQVKQNREYTNSARVSSLALQNRINLLPTVMMLLGLLLVSARFVLNFKKNDKRWLIEGMFLCLTALTWIGFLVLLTQFPSWKGDSIKASYML</sequence>
<keyword evidence="1" id="KW-1133">Transmembrane helix</keyword>
<keyword evidence="1" id="KW-0812">Transmembrane</keyword>
<feature type="transmembrane region" description="Helical" evidence="1">
    <location>
        <begin position="148"/>
        <end position="166"/>
    </location>
</feature>
<dbReference type="EMBL" id="PFKZ01000093">
    <property type="protein sequence ID" value="PIY59305.1"/>
    <property type="molecule type" value="Genomic_DNA"/>
</dbReference>
<organism evidence="2 3">
    <name type="scientific">Candidatus Wolfebacteria bacterium CG_4_10_14_0_8_um_filter_37_11</name>
    <dbReference type="NCBI Taxonomy" id="1975062"/>
    <lineage>
        <taxon>Bacteria</taxon>
        <taxon>Candidatus Wolfeibacteriota</taxon>
    </lineage>
</organism>
<evidence type="ECO:0000256" key="1">
    <source>
        <dbReference type="SAM" id="Phobius"/>
    </source>
</evidence>
<feature type="transmembrane region" description="Helical" evidence="1">
    <location>
        <begin position="370"/>
        <end position="391"/>
    </location>
</feature>
<feature type="transmembrane region" description="Helical" evidence="1">
    <location>
        <begin position="97"/>
        <end position="114"/>
    </location>
</feature>
<gene>
    <name evidence="2" type="ORF">COY96_02535</name>
</gene>
<feature type="transmembrane region" description="Helical" evidence="1">
    <location>
        <begin position="196"/>
        <end position="213"/>
    </location>
</feature>
<name>A0A2M7Q8B6_9BACT</name>